<proteinExistence type="predicted"/>
<accession>A0A7K4MYF5</accession>
<dbReference type="EMBL" id="JACATH010000034">
    <property type="protein sequence ID" value="NWJ57973.1"/>
    <property type="molecule type" value="Genomic_DNA"/>
</dbReference>
<organism evidence="1 2">
    <name type="scientific">Marine Group I thaumarchaeote</name>
    <dbReference type="NCBI Taxonomy" id="2511932"/>
    <lineage>
        <taxon>Archaea</taxon>
        <taxon>Nitrososphaerota</taxon>
        <taxon>Marine Group I</taxon>
    </lineage>
</organism>
<name>A0A7K4MYF5_9ARCH</name>
<gene>
    <name evidence="1" type="ORF">HX858_09560</name>
</gene>
<comment type="caution">
    <text evidence="1">The sequence shown here is derived from an EMBL/GenBank/DDBJ whole genome shotgun (WGS) entry which is preliminary data.</text>
</comment>
<protein>
    <submittedName>
        <fullName evidence="1">Uncharacterized protein</fullName>
    </submittedName>
</protein>
<dbReference type="Proteomes" id="UP000575480">
    <property type="component" value="Unassembled WGS sequence"/>
</dbReference>
<sequence length="159" mass="18465">MPKYMSQASKKDRYKASRDYLMLKTKQSTLPRIDKSKYQQRKGLEGPFMTKSGQVVYYDKKFGQYYNSDTDMYIDYDDWKKMSEEAPANATGTSVAGTGDDSSTVVVKKKKKIQDKLMRRLKIKEALDRAVPDLEYPKDEITERKQQLIDLAKKHGENI</sequence>
<reference evidence="1 2" key="1">
    <citation type="journal article" date="2019" name="Environ. Microbiol.">
        <title>Genomics insights into ecotype formation of ammonia-oxidizing archaea in the deep ocean.</title>
        <authorList>
            <person name="Wang Y."/>
            <person name="Huang J.M."/>
            <person name="Cui G.J."/>
            <person name="Nunoura T."/>
            <person name="Takaki Y."/>
            <person name="Li W.L."/>
            <person name="Li J."/>
            <person name="Gao Z.M."/>
            <person name="Takai K."/>
            <person name="Zhang A.Q."/>
            <person name="Stepanauskas R."/>
        </authorList>
    </citation>
    <scope>NUCLEOTIDE SEQUENCE [LARGE SCALE GENOMIC DNA]</scope>
    <source>
        <strain evidence="1 2">L15a</strain>
    </source>
</reference>
<evidence type="ECO:0000313" key="1">
    <source>
        <dbReference type="EMBL" id="NWJ57973.1"/>
    </source>
</evidence>
<evidence type="ECO:0000313" key="2">
    <source>
        <dbReference type="Proteomes" id="UP000575480"/>
    </source>
</evidence>
<dbReference type="AlphaFoldDB" id="A0A7K4MYF5"/>